<keyword evidence="2" id="KW-1003">Cell membrane</keyword>
<comment type="subcellular location">
    <subcellularLocation>
        <location evidence="1">Cell membrane</location>
        <topology evidence="1">Multi-pass membrane protein</topology>
    </subcellularLocation>
</comment>
<evidence type="ECO:0000256" key="6">
    <source>
        <dbReference type="ARBA" id="ARBA00038076"/>
    </source>
</evidence>
<comment type="similarity">
    <text evidence="6">Belongs to the ABC-4 integral membrane protein family.</text>
</comment>
<dbReference type="Proteomes" id="UP000183954">
    <property type="component" value="Unassembled WGS sequence"/>
</dbReference>
<sequence>MNIINKLTIRHLKENKRRTLVTILGVIISVAMVTAVATISVSFMELLQKQTIASDGEWHVLYKDVNKEQLAAVKNDEATKALVISRDRGYALLEEGQNRNKPYLFLKEYNAQGFKQFPIELSQGRLPQNDREVVISEEIAGNAKVNYEIGDPLILDIGKRFNKESQELSQRAPLQSENGKRTETFESSLTKSYTVVGIIKRPTWEPTWAPGYTIISYIDESMIGATETVNASVVLSKVKSSLYTHAEELAKKNQIQIDKIQFNNNLLRYYGVTNNDNLNSTIYSLSAVIMGIIIIGAVSLIYNAFAISLAERSRHLGMLSSVGATKRQKRNSVLFEAAVIGLISIPLGIIGGLGGMGITFWFVNPLIQGALRESVKLTVSITPLSILAACVISMLTIFISAYLPARKASKISAIDAIRQTADVKLTGKAVKTSKFMRKLFGIEAEIGLKNLKRNKRRYQATVFSLVISIVLFLAVSFFTANLTKSLELSQDGVNFDIQVSTEREDTEIVDQLLKSIAALDNVTEYSLMRDLTLNAWVNQESIAKELQEQVNQDKSMLKNGKYPYYIDLHALEEENLRAYADKIGADYEQLVNPDNLTGIVIETIPYKDREAGKYVETKAISTKIGERIDLFYTVGETEEERPLNQIEIAALTDQSPMGVFPAGVGGLTIIVSEQVLDQLMEDKEIPNVHTQLLLKSSDPIATQHQIEDLKENNLSIYNVYQSRQNDEQMILFMSVFTYGFIVLITAISIANIFNTISTSISLRKREFAMLKSVGMTPKGFSKMINYESIFYGIKSLFYGLPISIVVMYLIHRSLMNSFSYSFALPWISILYVIVAVFIIVSSAMLYSSAKVKKENIIDALKQENI</sequence>
<name>A0A1M6GH94_9FIRM</name>
<evidence type="ECO:0000256" key="1">
    <source>
        <dbReference type="ARBA" id="ARBA00004651"/>
    </source>
</evidence>
<evidence type="ECO:0000256" key="3">
    <source>
        <dbReference type="ARBA" id="ARBA00022692"/>
    </source>
</evidence>
<protein>
    <submittedName>
        <fullName evidence="10">Putative ABC transport system permease protein</fullName>
    </submittedName>
</protein>
<gene>
    <name evidence="10" type="ORF">SAMN02746098_05147</name>
</gene>
<evidence type="ECO:0000313" key="11">
    <source>
        <dbReference type="Proteomes" id="UP000183954"/>
    </source>
</evidence>
<feature type="transmembrane region" description="Helical" evidence="7">
    <location>
        <begin position="20"/>
        <end position="44"/>
    </location>
</feature>
<dbReference type="STRING" id="1121420.SAMN02746098_05147"/>
<evidence type="ECO:0000313" key="10">
    <source>
        <dbReference type="EMBL" id="SHJ09271.1"/>
    </source>
</evidence>
<evidence type="ECO:0000256" key="2">
    <source>
        <dbReference type="ARBA" id="ARBA00022475"/>
    </source>
</evidence>
<dbReference type="RefSeq" id="WP_073033320.1">
    <property type="nucleotide sequence ID" value="NZ_FQXJ01000037.1"/>
</dbReference>
<feature type="transmembrane region" description="Helical" evidence="7">
    <location>
        <begin position="822"/>
        <end position="846"/>
    </location>
</feature>
<dbReference type="EMBL" id="FQXJ01000037">
    <property type="protein sequence ID" value="SHJ09271.1"/>
    <property type="molecule type" value="Genomic_DNA"/>
</dbReference>
<dbReference type="PANTHER" id="PTHR30572:SF4">
    <property type="entry name" value="ABC TRANSPORTER PERMEASE YTRF"/>
    <property type="match status" value="1"/>
</dbReference>
<keyword evidence="4 7" id="KW-1133">Transmembrane helix</keyword>
<feature type="transmembrane region" description="Helical" evidence="7">
    <location>
        <begin position="383"/>
        <end position="403"/>
    </location>
</feature>
<accession>A0A1M6GH94</accession>
<keyword evidence="3 7" id="KW-0812">Transmembrane</keyword>
<dbReference type="InterPro" id="IPR003838">
    <property type="entry name" value="ABC3_permease_C"/>
</dbReference>
<dbReference type="InterPro" id="IPR025857">
    <property type="entry name" value="MacB_PCD"/>
</dbReference>
<dbReference type="InterPro" id="IPR050250">
    <property type="entry name" value="Macrolide_Exporter_MacB"/>
</dbReference>
<dbReference type="PANTHER" id="PTHR30572">
    <property type="entry name" value="MEMBRANE COMPONENT OF TRANSPORTER-RELATED"/>
    <property type="match status" value="1"/>
</dbReference>
<evidence type="ECO:0000256" key="4">
    <source>
        <dbReference type="ARBA" id="ARBA00022989"/>
    </source>
</evidence>
<feature type="transmembrane region" description="Helical" evidence="7">
    <location>
        <begin position="282"/>
        <end position="305"/>
    </location>
</feature>
<feature type="transmembrane region" description="Helical" evidence="7">
    <location>
        <begin position="788"/>
        <end position="810"/>
    </location>
</feature>
<reference evidence="11" key="1">
    <citation type="submission" date="2016-11" db="EMBL/GenBank/DDBJ databases">
        <authorList>
            <person name="Varghese N."/>
            <person name="Submissions S."/>
        </authorList>
    </citation>
    <scope>NUCLEOTIDE SEQUENCE [LARGE SCALE GENOMIC DNA]</scope>
    <source>
        <strain evidence="11">DSM 15449</strain>
    </source>
</reference>
<proteinExistence type="inferred from homology"/>
<keyword evidence="11" id="KW-1185">Reference proteome</keyword>
<feature type="domain" description="ABC3 transporter permease C-terminal" evidence="8">
    <location>
        <begin position="740"/>
        <end position="856"/>
    </location>
</feature>
<evidence type="ECO:0000256" key="5">
    <source>
        <dbReference type="ARBA" id="ARBA00023136"/>
    </source>
</evidence>
<dbReference type="GO" id="GO:0022857">
    <property type="term" value="F:transmembrane transporter activity"/>
    <property type="evidence" value="ECO:0007669"/>
    <property type="project" value="TreeGrafter"/>
</dbReference>
<organism evidence="10 11">
    <name type="scientific">Desulfosporosinus lacus DSM 15449</name>
    <dbReference type="NCBI Taxonomy" id="1121420"/>
    <lineage>
        <taxon>Bacteria</taxon>
        <taxon>Bacillati</taxon>
        <taxon>Bacillota</taxon>
        <taxon>Clostridia</taxon>
        <taxon>Eubacteriales</taxon>
        <taxon>Desulfitobacteriaceae</taxon>
        <taxon>Desulfosporosinus</taxon>
    </lineage>
</organism>
<dbReference type="Pfam" id="PF02687">
    <property type="entry name" value="FtsX"/>
    <property type="match status" value="2"/>
</dbReference>
<dbReference type="AlphaFoldDB" id="A0A1M6GH94"/>
<keyword evidence="5 7" id="KW-0472">Membrane</keyword>
<dbReference type="GO" id="GO:0005886">
    <property type="term" value="C:plasma membrane"/>
    <property type="evidence" value="ECO:0007669"/>
    <property type="project" value="UniProtKB-SubCell"/>
</dbReference>
<feature type="transmembrane region" description="Helical" evidence="7">
    <location>
        <begin position="729"/>
        <end position="753"/>
    </location>
</feature>
<feature type="domain" description="MacB-like periplasmic core" evidence="9">
    <location>
        <begin position="19"/>
        <end position="202"/>
    </location>
</feature>
<evidence type="ECO:0000256" key="7">
    <source>
        <dbReference type="SAM" id="Phobius"/>
    </source>
</evidence>
<evidence type="ECO:0000259" key="9">
    <source>
        <dbReference type="Pfam" id="PF12704"/>
    </source>
</evidence>
<evidence type="ECO:0000259" key="8">
    <source>
        <dbReference type="Pfam" id="PF02687"/>
    </source>
</evidence>
<dbReference type="OrthoDB" id="9793166at2"/>
<feature type="transmembrane region" description="Helical" evidence="7">
    <location>
        <begin position="333"/>
        <end position="363"/>
    </location>
</feature>
<feature type="transmembrane region" description="Helical" evidence="7">
    <location>
        <begin position="458"/>
        <end position="480"/>
    </location>
</feature>
<dbReference type="Pfam" id="PF12704">
    <property type="entry name" value="MacB_PCD"/>
    <property type="match status" value="1"/>
</dbReference>
<feature type="domain" description="ABC3 transporter permease C-terminal" evidence="8">
    <location>
        <begin position="288"/>
        <end position="412"/>
    </location>
</feature>